<proteinExistence type="predicted"/>
<sequence>MSTSLKLLEFYRADDLSGFIEAWRRQNPGRSGAVQAWLNIAIADGAYTAVEGEDP</sequence>
<reference evidence="1" key="1">
    <citation type="journal article" date="2014" name="Front. Microbiol.">
        <title>High frequency of phylogenetically diverse reductive dehalogenase-homologous genes in deep subseafloor sedimentary metagenomes.</title>
        <authorList>
            <person name="Kawai M."/>
            <person name="Futagami T."/>
            <person name="Toyoda A."/>
            <person name="Takaki Y."/>
            <person name="Nishi S."/>
            <person name="Hori S."/>
            <person name="Arai W."/>
            <person name="Tsubouchi T."/>
            <person name="Morono Y."/>
            <person name="Uchiyama I."/>
            <person name="Ito T."/>
            <person name="Fujiyama A."/>
            <person name="Inagaki F."/>
            <person name="Takami H."/>
        </authorList>
    </citation>
    <scope>NUCLEOTIDE SEQUENCE</scope>
    <source>
        <strain evidence="1">Expedition CK06-06</strain>
    </source>
</reference>
<accession>X1JGV1</accession>
<organism evidence="1">
    <name type="scientific">marine sediment metagenome</name>
    <dbReference type="NCBI Taxonomy" id="412755"/>
    <lineage>
        <taxon>unclassified sequences</taxon>
        <taxon>metagenomes</taxon>
        <taxon>ecological metagenomes</taxon>
    </lineage>
</organism>
<evidence type="ECO:0000313" key="2">
    <source>
        <dbReference type="EMBL" id="GAH98596.1"/>
    </source>
</evidence>
<gene>
    <name evidence="2" type="ORF">S06H3_01729</name>
    <name evidence="1" type="ORF">S06H3_03628</name>
</gene>
<protein>
    <submittedName>
        <fullName evidence="1">Uncharacterized protein</fullName>
    </submittedName>
</protein>
<dbReference type="AlphaFoldDB" id="X1JGV1"/>
<comment type="caution">
    <text evidence="1">The sequence shown here is derived from an EMBL/GenBank/DDBJ whole genome shotgun (WGS) entry which is preliminary data.</text>
</comment>
<dbReference type="EMBL" id="BARV01001201">
    <property type="protein sequence ID" value="GAH93242.1"/>
    <property type="molecule type" value="Genomic_DNA"/>
</dbReference>
<name>X1JGV1_9ZZZZ</name>
<evidence type="ECO:0000313" key="1">
    <source>
        <dbReference type="EMBL" id="GAH93242.1"/>
    </source>
</evidence>
<dbReference type="EMBL" id="BARV01000451">
    <property type="protein sequence ID" value="GAH98596.1"/>
    <property type="molecule type" value="Genomic_DNA"/>
</dbReference>